<evidence type="ECO:0000256" key="2">
    <source>
        <dbReference type="ARBA" id="ARBA00022670"/>
    </source>
</evidence>
<name>A0A2G2Y788_CAPAN</name>
<reference evidence="5 6" key="1">
    <citation type="journal article" date="2014" name="Nat. Genet.">
        <title>Genome sequence of the hot pepper provides insights into the evolution of pungency in Capsicum species.</title>
        <authorList>
            <person name="Kim S."/>
            <person name="Park M."/>
            <person name="Yeom S.I."/>
            <person name="Kim Y.M."/>
            <person name="Lee J.M."/>
            <person name="Lee H.A."/>
            <person name="Seo E."/>
            <person name="Choi J."/>
            <person name="Cheong K."/>
            <person name="Kim K.T."/>
            <person name="Jung K."/>
            <person name="Lee G.W."/>
            <person name="Oh S.K."/>
            <person name="Bae C."/>
            <person name="Kim S.B."/>
            <person name="Lee H.Y."/>
            <person name="Kim S.Y."/>
            <person name="Kim M.S."/>
            <person name="Kang B.C."/>
            <person name="Jo Y.D."/>
            <person name="Yang H.B."/>
            <person name="Jeong H.J."/>
            <person name="Kang W.H."/>
            <person name="Kwon J.K."/>
            <person name="Shin C."/>
            <person name="Lim J.Y."/>
            <person name="Park J.H."/>
            <person name="Huh J.H."/>
            <person name="Kim J.S."/>
            <person name="Kim B.D."/>
            <person name="Cohen O."/>
            <person name="Paran I."/>
            <person name="Suh M.C."/>
            <person name="Lee S.B."/>
            <person name="Kim Y.K."/>
            <person name="Shin Y."/>
            <person name="Noh S.J."/>
            <person name="Park J."/>
            <person name="Seo Y.S."/>
            <person name="Kwon S.Y."/>
            <person name="Kim H.A."/>
            <person name="Park J.M."/>
            <person name="Kim H.J."/>
            <person name="Choi S.B."/>
            <person name="Bosland P.W."/>
            <person name="Reeves G."/>
            <person name="Jo S.H."/>
            <person name="Lee B.W."/>
            <person name="Cho H.T."/>
            <person name="Choi H.S."/>
            <person name="Lee M.S."/>
            <person name="Yu Y."/>
            <person name="Do Choi Y."/>
            <person name="Park B.S."/>
            <person name="van Deynze A."/>
            <person name="Ashrafi H."/>
            <person name="Hill T."/>
            <person name="Kim W.T."/>
            <person name="Pai H.S."/>
            <person name="Ahn H.K."/>
            <person name="Yeam I."/>
            <person name="Giovannoni J.J."/>
            <person name="Rose J.K."/>
            <person name="Sorensen I."/>
            <person name="Lee S.J."/>
            <person name="Kim R.W."/>
            <person name="Choi I.Y."/>
            <person name="Choi B.S."/>
            <person name="Lim J.S."/>
            <person name="Lee Y.H."/>
            <person name="Choi D."/>
        </authorList>
    </citation>
    <scope>NUCLEOTIDE SEQUENCE [LARGE SCALE GENOMIC DNA]</scope>
    <source>
        <strain evidence="6">cv. CM334</strain>
    </source>
</reference>
<dbReference type="AlphaFoldDB" id="A0A2G2Y788"/>
<dbReference type="Gramene" id="PHT65625">
    <property type="protein sequence ID" value="PHT65625"/>
    <property type="gene ID" value="T459_30050"/>
</dbReference>
<comment type="similarity">
    <text evidence="1">Belongs to the peptidase C48 family.</text>
</comment>
<dbReference type="Pfam" id="PF02902">
    <property type="entry name" value="Peptidase_C48"/>
    <property type="match status" value="1"/>
</dbReference>
<gene>
    <name evidence="5" type="ORF">T459_30050</name>
</gene>
<evidence type="ECO:0000256" key="3">
    <source>
        <dbReference type="ARBA" id="ARBA00022801"/>
    </source>
</evidence>
<dbReference type="InterPro" id="IPR003653">
    <property type="entry name" value="Peptidase_C48_C"/>
</dbReference>
<keyword evidence="6" id="KW-1185">Reference proteome</keyword>
<dbReference type="Proteomes" id="UP000222542">
    <property type="component" value="Unassembled WGS sequence"/>
</dbReference>
<dbReference type="PANTHER" id="PTHR31470:SF40">
    <property type="entry name" value="UBIQUITIN-LIKE PROTEASE FAMILY PROFILE DOMAIN-CONTAINING PROTEIN"/>
    <property type="match status" value="1"/>
</dbReference>
<dbReference type="Gene3D" id="3.40.395.10">
    <property type="entry name" value="Adenoviral Proteinase, Chain A"/>
    <property type="match status" value="1"/>
</dbReference>
<organism evidence="5 6">
    <name type="scientific">Capsicum annuum</name>
    <name type="common">Capsicum pepper</name>
    <dbReference type="NCBI Taxonomy" id="4072"/>
    <lineage>
        <taxon>Eukaryota</taxon>
        <taxon>Viridiplantae</taxon>
        <taxon>Streptophyta</taxon>
        <taxon>Embryophyta</taxon>
        <taxon>Tracheophyta</taxon>
        <taxon>Spermatophyta</taxon>
        <taxon>Magnoliopsida</taxon>
        <taxon>eudicotyledons</taxon>
        <taxon>Gunneridae</taxon>
        <taxon>Pentapetalae</taxon>
        <taxon>asterids</taxon>
        <taxon>lamiids</taxon>
        <taxon>Solanales</taxon>
        <taxon>Solanaceae</taxon>
        <taxon>Solanoideae</taxon>
        <taxon>Capsiceae</taxon>
        <taxon>Capsicum</taxon>
    </lineage>
</organism>
<dbReference type="InterPro" id="IPR038765">
    <property type="entry name" value="Papain-like_cys_pep_sf"/>
</dbReference>
<evidence type="ECO:0000313" key="6">
    <source>
        <dbReference type="Proteomes" id="UP000222542"/>
    </source>
</evidence>
<comment type="caution">
    <text evidence="5">The sequence shown here is derived from an EMBL/GenBank/DDBJ whole genome shotgun (WGS) entry which is preliminary data.</text>
</comment>
<evidence type="ECO:0000256" key="1">
    <source>
        <dbReference type="ARBA" id="ARBA00005234"/>
    </source>
</evidence>
<accession>A0A2G2Y788</accession>
<dbReference type="SUPFAM" id="SSF54001">
    <property type="entry name" value="Cysteine proteinases"/>
    <property type="match status" value="1"/>
</dbReference>
<keyword evidence="3" id="KW-0378">Hydrolase</keyword>
<feature type="domain" description="Ubiquitin-like protease family profile" evidence="4">
    <location>
        <begin position="23"/>
        <end position="127"/>
    </location>
</feature>
<protein>
    <recommendedName>
        <fullName evidence="4">Ubiquitin-like protease family profile domain-containing protein</fullName>
    </recommendedName>
</protein>
<keyword evidence="2" id="KW-0645">Protease</keyword>
<dbReference type="EMBL" id="AYRZ02000012">
    <property type="protein sequence ID" value="PHT65625.1"/>
    <property type="molecule type" value="Genomic_DNA"/>
</dbReference>
<proteinExistence type="inferred from homology"/>
<dbReference type="PANTHER" id="PTHR31470">
    <property type="entry name" value="CYSTEINE PROTEINASES SUPERFAMILY PROTEIN-RELATED-RELATED"/>
    <property type="match status" value="1"/>
</dbReference>
<dbReference type="GO" id="GO:0008234">
    <property type="term" value="F:cysteine-type peptidase activity"/>
    <property type="evidence" value="ECO:0007669"/>
    <property type="project" value="InterPro"/>
</dbReference>
<sequence>MNVIRSLMDVYSMDHQNINAEGQQHHLNEYINGLRMHAAVPWHSVEDIFISVNIKKKHHWVLAVLSFSERCIFLYDSYESNGHYAVVLAEIEKIAKIIHCVSKLVISMLRKELIFKIIQYTKTKTPQICLMFYLRMICLNNRVESCLPGGLLNFGGNTISSSMLSGIIQSSLCGNG</sequence>
<evidence type="ECO:0000313" key="5">
    <source>
        <dbReference type="EMBL" id="PHT65625.1"/>
    </source>
</evidence>
<dbReference type="GO" id="GO:0006508">
    <property type="term" value="P:proteolysis"/>
    <property type="evidence" value="ECO:0007669"/>
    <property type="project" value="UniProtKB-KW"/>
</dbReference>
<evidence type="ECO:0000259" key="4">
    <source>
        <dbReference type="Pfam" id="PF02902"/>
    </source>
</evidence>
<reference evidence="5 6" key="2">
    <citation type="journal article" date="2017" name="Genome Biol.">
        <title>New reference genome sequences of hot pepper reveal the massive evolution of plant disease-resistance genes by retroduplication.</title>
        <authorList>
            <person name="Kim S."/>
            <person name="Park J."/>
            <person name="Yeom S.I."/>
            <person name="Kim Y.M."/>
            <person name="Seo E."/>
            <person name="Kim K.T."/>
            <person name="Kim M.S."/>
            <person name="Lee J.M."/>
            <person name="Cheong K."/>
            <person name="Shin H.S."/>
            <person name="Kim S.B."/>
            <person name="Han K."/>
            <person name="Lee J."/>
            <person name="Park M."/>
            <person name="Lee H.A."/>
            <person name="Lee H.Y."/>
            <person name="Lee Y."/>
            <person name="Oh S."/>
            <person name="Lee J.H."/>
            <person name="Choi E."/>
            <person name="Choi E."/>
            <person name="Lee S.E."/>
            <person name="Jeon J."/>
            <person name="Kim H."/>
            <person name="Choi G."/>
            <person name="Song H."/>
            <person name="Lee J."/>
            <person name="Lee S.C."/>
            <person name="Kwon J.K."/>
            <person name="Lee H.Y."/>
            <person name="Koo N."/>
            <person name="Hong Y."/>
            <person name="Kim R.W."/>
            <person name="Kang W.H."/>
            <person name="Huh J.H."/>
            <person name="Kang B.C."/>
            <person name="Yang T.J."/>
            <person name="Lee Y.H."/>
            <person name="Bennetzen J.L."/>
            <person name="Choi D."/>
        </authorList>
    </citation>
    <scope>NUCLEOTIDE SEQUENCE [LARGE SCALE GENOMIC DNA]</scope>
    <source>
        <strain evidence="6">cv. CM334</strain>
    </source>
</reference>